<name>A0ABR9KSF9_9ACTN</name>
<dbReference type="Proteomes" id="UP000661607">
    <property type="component" value="Unassembled WGS sequence"/>
</dbReference>
<dbReference type="RefSeq" id="WP_192779261.1">
    <property type="nucleotide sequence ID" value="NZ_BAAASY010000018.1"/>
</dbReference>
<accession>A0ABR9KSF9</accession>
<reference evidence="1 2" key="1">
    <citation type="submission" date="2020-10" db="EMBL/GenBank/DDBJ databases">
        <title>Sequencing the genomes of 1000 actinobacteria strains.</title>
        <authorList>
            <person name="Klenk H.-P."/>
        </authorList>
    </citation>
    <scope>NUCLEOTIDE SEQUENCE [LARGE SCALE GENOMIC DNA]</scope>
    <source>
        <strain evidence="1 2">DSM 43748</strain>
    </source>
</reference>
<evidence type="ECO:0000313" key="2">
    <source>
        <dbReference type="Proteomes" id="UP000661607"/>
    </source>
</evidence>
<gene>
    <name evidence="1" type="ORF">H4W81_007753</name>
</gene>
<organism evidence="1 2">
    <name type="scientific">Nonomuraea africana</name>
    <dbReference type="NCBI Taxonomy" id="46171"/>
    <lineage>
        <taxon>Bacteria</taxon>
        <taxon>Bacillati</taxon>
        <taxon>Actinomycetota</taxon>
        <taxon>Actinomycetes</taxon>
        <taxon>Streptosporangiales</taxon>
        <taxon>Streptosporangiaceae</taxon>
        <taxon>Nonomuraea</taxon>
    </lineage>
</organism>
<protein>
    <submittedName>
        <fullName evidence="1">Uncharacterized protein</fullName>
    </submittedName>
</protein>
<dbReference type="EMBL" id="JADBEF010000001">
    <property type="protein sequence ID" value="MBE1564974.1"/>
    <property type="molecule type" value="Genomic_DNA"/>
</dbReference>
<keyword evidence="2" id="KW-1185">Reference proteome</keyword>
<proteinExistence type="predicted"/>
<evidence type="ECO:0000313" key="1">
    <source>
        <dbReference type="EMBL" id="MBE1564974.1"/>
    </source>
</evidence>
<comment type="caution">
    <text evidence="1">The sequence shown here is derived from an EMBL/GenBank/DDBJ whole genome shotgun (WGS) entry which is preliminary data.</text>
</comment>
<sequence length="305" mass="33034">MLQAVEGGPYRCALVIRIEGGVDDDLLAEIAEATGLNFALYGNGGFGGESVAAVYTADGNLLMEVLCDEVGAKALFIWANSTERAVAIRDVIGARWSTWSEQMLRAQLEETFEEQPTALVALLMAVGGATPEPETLDLLQRALDHDDTKVRQAAEYARLVASEFVHPPVVMRAEPKRALDEILRPARPVEGDQHWVTVRAGLPDRSVPRPVTWLRTPVDDPEDVAFWAGQAYWILLAIDDRDDSGWHEEIFCPRDKRTALHIVRHPALGNVHVALHGEAVDTTAAALVEDLGAEVLAGPPAGAGG</sequence>